<organism evidence="4 5">
    <name type="scientific">Porphyridium purpureum</name>
    <name type="common">Red alga</name>
    <name type="synonym">Porphyridium cruentum</name>
    <dbReference type="NCBI Taxonomy" id="35688"/>
    <lineage>
        <taxon>Eukaryota</taxon>
        <taxon>Rhodophyta</taxon>
        <taxon>Bangiophyceae</taxon>
        <taxon>Porphyridiales</taxon>
        <taxon>Porphyridiaceae</taxon>
        <taxon>Porphyridium</taxon>
    </lineage>
</organism>
<gene>
    <name evidence="4" type="ORF">FVE85_8034</name>
</gene>
<evidence type="ECO:0000256" key="1">
    <source>
        <dbReference type="ARBA" id="ARBA00022723"/>
    </source>
</evidence>
<proteinExistence type="predicted"/>
<dbReference type="InterPro" id="IPR035892">
    <property type="entry name" value="C2_domain_sf"/>
</dbReference>
<dbReference type="AlphaFoldDB" id="A0A5J4YQ68"/>
<protein>
    <submittedName>
        <fullName evidence="4">Elicitor-responsive protein 3</fullName>
    </submittedName>
</protein>
<feature type="domain" description="C2" evidence="3">
    <location>
        <begin position="1"/>
        <end position="120"/>
    </location>
</feature>
<keyword evidence="1" id="KW-0479">Metal-binding</keyword>
<dbReference type="SUPFAM" id="SSF49562">
    <property type="entry name" value="C2 domain (Calcium/lipid-binding domain, CaLB)"/>
    <property type="match status" value="1"/>
</dbReference>
<dbReference type="OrthoDB" id="419768at2759"/>
<accession>A0A5J4YQ68</accession>
<keyword evidence="2" id="KW-0106">Calcium</keyword>
<keyword evidence="5" id="KW-1185">Reference proteome</keyword>
<dbReference type="GO" id="GO:0016020">
    <property type="term" value="C:membrane"/>
    <property type="evidence" value="ECO:0007669"/>
    <property type="project" value="TreeGrafter"/>
</dbReference>
<dbReference type="GO" id="GO:0005509">
    <property type="term" value="F:calcium ion binding"/>
    <property type="evidence" value="ECO:0007669"/>
    <property type="project" value="TreeGrafter"/>
</dbReference>
<dbReference type="EMBL" id="VRMN01000009">
    <property type="protein sequence ID" value="KAA8492527.1"/>
    <property type="molecule type" value="Genomic_DNA"/>
</dbReference>
<reference evidence="5" key="1">
    <citation type="journal article" date="2019" name="Nat. Commun.">
        <title>Expansion of phycobilisome linker gene families in mesophilic red algae.</title>
        <authorList>
            <person name="Lee J."/>
            <person name="Kim D."/>
            <person name="Bhattacharya D."/>
            <person name="Yoon H.S."/>
        </authorList>
    </citation>
    <scope>NUCLEOTIDE SEQUENCE [LARGE SCALE GENOMIC DNA]</scope>
    <source>
        <strain evidence="5">CCMP 1328</strain>
    </source>
</reference>
<evidence type="ECO:0000256" key="2">
    <source>
        <dbReference type="ARBA" id="ARBA00022837"/>
    </source>
</evidence>
<evidence type="ECO:0000313" key="4">
    <source>
        <dbReference type="EMBL" id="KAA8492527.1"/>
    </source>
</evidence>
<dbReference type="Proteomes" id="UP000324585">
    <property type="component" value="Unassembled WGS sequence"/>
</dbReference>
<sequence>MEEQGTSMLEVDGRIEVHVVRAKNLKRKDLLSKSDPYVVVSMQGHELAQTMPIKDNQDPEWNAFFGLHVKGHIPEDARILVRVMDHDGSLKGAIKKHDYLGTVSLPARTVFEEGDLVGVFNLLSENDSKVKGDLTLRFKYFKDVPAERTDTIIYLEEISWFSSSNLVDE</sequence>
<evidence type="ECO:0000313" key="5">
    <source>
        <dbReference type="Proteomes" id="UP000324585"/>
    </source>
</evidence>
<dbReference type="Gene3D" id="2.60.40.150">
    <property type="entry name" value="C2 domain"/>
    <property type="match status" value="1"/>
</dbReference>
<dbReference type="Pfam" id="PF00168">
    <property type="entry name" value="C2"/>
    <property type="match status" value="1"/>
</dbReference>
<dbReference type="SMART" id="SM00239">
    <property type="entry name" value="C2"/>
    <property type="match status" value="1"/>
</dbReference>
<dbReference type="PANTHER" id="PTHR45911">
    <property type="entry name" value="C2 DOMAIN-CONTAINING PROTEIN"/>
    <property type="match status" value="1"/>
</dbReference>
<dbReference type="InterPro" id="IPR000008">
    <property type="entry name" value="C2_dom"/>
</dbReference>
<name>A0A5J4YQ68_PORPP</name>
<evidence type="ECO:0000259" key="3">
    <source>
        <dbReference type="PROSITE" id="PS50004"/>
    </source>
</evidence>
<dbReference type="CDD" id="cd00030">
    <property type="entry name" value="C2"/>
    <property type="match status" value="1"/>
</dbReference>
<comment type="caution">
    <text evidence="4">The sequence shown here is derived from an EMBL/GenBank/DDBJ whole genome shotgun (WGS) entry which is preliminary data.</text>
</comment>
<dbReference type="SMR" id="A0A5J4YQ68"/>
<dbReference type="PROSITE" id="PS50004">
    <property type="entry name" value="C2"/>
    <property type="match status" value="1"/>
</dbReference>
<dbReference type="PANTHER" id="PTHR45911:SF4">
    <property type="entry name" value="MULTIPLE C2 AND TRANSMEMBRANE DOMAIN-CONTAINING PROTEIN"/>
    <property type="match status" value="1"/>
</dbReference>